<dbReference type="Proteomes" id="UP000276738">
    <property type="component" value="Segment"/>
</dbReference>
<dbReference type="EMBL" id="MH809531">
    <property type="protein sequence ID" value="AYH92299.1"/>
    <property type="molecule type" value="Genomic_DNA"/>
</dbReference>
<proteinExistence type="predicted"/>
<organism evidence="1 2">
    <name type="scientific">Lactobacillus phage Bromius</name>
    <dbReference type="NCBI Taxonomy" id="2315485"/>
    <lineage>
        <taxon>Viruses</taxon>
        <taxon>Duplodnaviria</taxon>
        <taxon>Heunggongvirae</taxon>
        <taxon>Uroviricota</taxon>
        <taxon>Caudoviricetes</taxon>
        <taxon>Herelleviridae</taxon>
        <taxon>Harbinvirus</taxon>
        <taxon>Harbinvirus bromius</taxon>
    </lineage>
</organism>
<keyword evidence="2" id="KW-1185">Reference proteome</keyword>
<sequence length="136" mass="15699">MSYSEAMAKHYQDKRVSKTVSYQPKYSDTYIFKNGVTVYSKIKLDSNIVGLVNEIVRKNGKDCNYFIDSFVYSDEYMKEWNKEFASAETVDELATYLGNLDEGIKVIRADNHTEQGLGLEQWASSDGIRLKTYLYI</sequence>
<dbReference type="KEGG" id="vg:55005588"/>
<reference evidence="1 2" key="1">
    <citation type="submission" date="2018-08" db="EMBL/GenBank/DDBJ databases">
        <title>Lactobacillus phages that infect wine-derived L. plantarum strains.</title>
        <authorList>
            <person name="Kyrkou I."/>
            <person name="Byth Carstens A."/>
            <person name="Ellegaard-Jensen L."/>
            <person name="Kot W."/>
            <person name="Hestbjerg Hansen L."/>
        </authorList>
    </citation>
    <scope>NUCLEOTIDE SEQUENCE [LARGE SCALE GENOMIC DNA]</scope>
</reference>
<name>A0A3S7UPQ9_9CAUD</name>
<dbReference type="GeneID" id="55005588"/>
<accession>A0A3S7UPQ9</accession>
<evidence type="ECO:0000313" key="2">
    <source>
        <dbReference type="Proteomes" id="UP000276738"/>
    </source>
</evidence>
<evidence type="ECO:0000313" key="1">
    <source>
        <dbReference type="EMBL" id="AYH92299.1"/>
    </source>
</evidence>
<protein>
    <submittedName>
        <fullName evidence="1">Uncharacterized protein</fullName>
    </submittedName>
</protein>
<dbReference type="RefSeq" id="YP_009814450.1">
    <property type="nucleotide sequence ID" value="NC_048085.1"/>
</dbReference>